<gene>
    <name evidence="2" type="ORF">MMF98_19260</name>
</gene>
<evidence type="ECO:0000259" key="1">
    <source>
        <dbReference type="Pfam" id="PF19975"/>
    </source>
</evidence>
<dbReference type="EMBL" id="JALGBI010000002">
    <property type="protein sequence ID" value="MCJ0765354.1"/>
    <property type="molecule type" value="Genomic_DNA"/>
</dbReference>
<feature type="domain" description="Double-GTPase 1" evidence="1">
    <location>
        <begin position="8"/>
        <end position="272"/>
    </location>
</feature>
<dbReference type="RefSeq" id="WP_243308601.1">
    <property type="nucleotide sequence ID" value="NZ_JALGBI010000002.1"/>
</dbReference>
<proteinExistence type="predicted"/>
<organism evidence="2 3">
    <name type="scientific">Variovorax terrae</name>
    <dbReference type="NCBI Taxonomy" id="2923278"/>
    <lineage>
        <taxon>Bacteria</taxon>
        <taxon>Pseudomonadati</taxon>
        <taxon>Pseudomonadota</taxon>
        <taxon>Betaproteobacteria</taxon>
        <taxon>Burkholderiales</taxon>
        <taxon>Comamonadaceae</taxon>
        <taxon>Variovorax</taxon>
    </lineage>
</organism>
<comment type="caution">
    <text evidence="2">The sequence shown here is derived from an EMBL/GenBank/DDBJ whole genome shotgun (WGS) entry which is preliminary data.</text>
</comment>
<evidence type="ECO:0000313" key="3">
    <source>
        <dbReference type="Proteomes" id="UP001139447"/>
    </source>
</evidence>
<keyword evidence="3" id="KW-1185">Reference proteome</keyword>
<accession>A0A9X1VYS8</accession>
<reference evidence="2" key="1">
    <citation type="submission" date="2022-03" db="EMBL/GenBank/DDBJ databases">
        <authorList>
            <person name="Woo C.Y."/>
        </authorList>
    </citation>
    <scope>NUCLEOTIDE SEQUENCE</scope>
    <source>
        <strain evidence="2">CYS-02</strain>
    </source>
</reference>
<sequence>MPAQHSILLVGESNVGKTHYGAQFLKRLMVESCALKRNGAATNLEAFTTALSSLADGKATDHTPASTYVESVWPIKDEAGRTAELVWPDYGGEQVRNLVKQRRIPAAWRERVLAATDWVVLLRLHSLRAEDDLFSRPLQVFTGPEIKEVTEYEPSDQARTIELLQMLLYLAQLNLDRKLRKPRLTVLLSCWDELETSELPEKLLAATLPMFWSFVRSNWESPTVMGLSALEKALSRTESNEEYAIRGPEEFGYVILPDGKKDKDITLPIQRLMAQPA</sequence>
<dbReference type="InterPro" id="IPR045530">
    <property type="entry name" value="DO-GTPase1"/>
</dbReference>
<dbReference type="Proteomes" id="UP001139447">
    <property type="component" value="Unassembled WGS sequence"/>
</dbReference>
<protein>
    <recommendedName>
        <fullName evidence="1">Double-GTPase 1 domain-containing protein</fullName>
    </recommendedName>
</protein>
<dbReference type="Pfam" id="PF19975">
    <property type="entry name" value="DO-GTPase1"/>
    <property type="match status" value="1"/>
</dbReference>
<name>A0A9X1VYS8_9BURK</name>
<dbReference type="AlphaFoldDB" id="A0A9X1VYS8"/>
<evidence type="ECO:0000313" key="2">
    <source>
        <dbReference type="EMBL" id="MCJ0765354.1"/>
    </source>
</evidence>